<dbReference type="PANTHER" id="PTHR30160">
    <property type="entry name" value="TETRAACYLDISACCHARIDE 4'-KINASE-RELATED"/>
    <property type="match status" value="1"/>
</dbReference>
<dbReference type="InterPro" id="IPR002201">
    <property type="entry name" value="Glyco_trans_9"/>
</dbReference>
<dbReference type="Proteomes" id="UP000388235">
    <property type="component" value="Chromosome"/>
</dbReference>
<dbReference type="InterPro" id="IPR011910">
    <property type="entry name" value="RfaF"/>
</dbReference>
<dbReference type="Pfam" id="PF01075">
    <property type="entry name" value="Glyco_transf_9"/>
    <property type="match status" value="1"/>
</dbReference>
<dbReference type="EMBL" id="CP045871">
    <property type="protein sequence ID" value="QGG79095.1"/>
    <property type="molecule type" value="Genomic_DNA"/>
</dbReference>
<dbReference type="GO" id="GO:0009244">
    <property type="term" value="P:lipopolysaccharide core region biosynthetic process"/>
    <property type="evidence" value="ECO:0007669"/>
    <property type="project" value="TreeGrafter"/>
</dbReference>
<dbReference type="Gene3D" id="3.40.50.2000">
    <property type="entry name" value="Glycogen Phosphorylase B"/>
    <property type="match status" value="2"/>
</dbReference>
<evidence type="ECO:0000256" key="4">
    <source>
        <dbReference type="ARBA" id="ARBA00044042"/>
    </source>
</evidence>
<keyword evidence="2 6" id="KW-0808">Transferase</keyword>
<comment type="similarity">
    <text evidence="3">Belongs to the glycosyltransferase 9 family.</text>
</comment>
<evidence type="ECO:0000256" key="3">
    <source>
        <dbReference type="ARBA" id="ARBA00043995"/>
    </source>
</evidence>
<dbReference type="InterPro" id="IPR051199">
    <property type="entry name" value="LPS_LOS_Heptosyltrfase"/>
</dbReference>
<gene>
    <name evidence="6" type="primary">waaF</name>
    <name evidence="6" type="ORF">GH975_00400</name>
</gene>
<dbReference type="PANTHER" id="PTHR30160:SF7">
    <property type="entry name" value="ADP-HEPTOSE--LPS HEPTOSYLTRANSFERASE 2"/>
    <property type="match status" value="1"/>
</dbReference>
<dbReference type="CDD" id="cd03789">
    <property type="entry name" value="GT9_LPS_heptosyltransferase"/>
    <property type="match status" value="1"/>
</dbReference>
<dbReference type="FunFam" id="3.40.50.2000:FF:000023">
    <property type="entry name" value="ADP-heptose--LPS heptosyltransferase II"/>
    <property type="match status" value="1"/>
</dbReference>
<dbReference type="NCBIfam" id="TIGR02195">
    <property type="entry name" value="heptsyl_trn_II"/>
    <property type="match status" value="1"/>
</dbReference>
<dbReference type="KEGG" id="llp:GH975_00400"/>
<dbReference type="OrthoDB" id="9797795at2"/>
<name>A0A5Q2QDJ9_9GAMM</name>
<organism evidence="6 7">
    <name type="scientific">Litorivicinus lipolyticus</name>
    <dbReference type="NCBI Taxonomy" id="418701"/>
    <lineage>
        <taxon>Bacteria</taxon>
        <taxon>Pseudomonadati</taxon>
        <taxon>Pseudomonadota</taxon>
        <taxon>Gammaproteobacteria</taxon>
        <taxon>Oceanospirillales</taxon>
        <taxon>Litorivicinaceae</taxon>
        <taxon>Litorivicinus</taxon>
    </lineage>
</organism>
<dbReference type="AlphaFoldDB" id="A0A5Q2QDJ9"/>
<dbReference type="RefSeq" id="WP_153712599.1">
    <property type="nucleotide sequence ID" value="NZ_CP045871.1"/>
</dbReference>
<dbReference type="GO" id="GO:0005829">
    <property type="term" value="C:cytosol"/>
    <property type="evidence" value="ECO:0007669"/>
    <property type="project" value="TreeGrafter"/>
</dbReference>
<protein>
    <recommendedName>
        <fullName evidence="4">lipopolysaccharide heptosyltransferase II</fullName>
        <ecNumber evidence="4">2.4.99.24</ecNumber>
    </recommendedName>
</protein>
<sequence>MRLLAITPNWLGDMVMSAALFQSIKAQAPAVEITALGPAFARPLLERLDAVDRVIDSPFGHGGLNYLKRRQFARTLPAFDAAVVLPNSFKSALIPWMAGIPTRVGWLGEQRYGVLTARPKLNKAEFPRMVDRYLELARPLGFQPTFAEPRMTAGTAQLSIAGDYVVLAPGAAFGSAKRWPADRYAQVALNLLAQGNHVLLIGGPGEVDDCAQIANAQPPAYRDRITNLAGQASLGESLDLIGAAGAVVANDSGLMHVAAAMGVPLVGIFGPTSPDHTPPLSAKAQVVWSKPACAPCFKRVCPLKHHQCMNELAPGLVVDALRQVS</sequence>
<proteinExistence type="inferred from homology"/>
<dbReference type="EC" id="2.4.99.24" evidence="4"/>
<evidence type="ECO:0000313" key="7">
    <source>
        <dbReference type="Proteomes" id="UP000388235"/>
    </source>
</evidence>
<reference evidence="6 7" key="1">
    <citation type="submission" date="2019-11" db="EMBL/GenBank/DDBJ databases">
        <authorList>
            <person name="Khan S.A."/>
            <person name="Jeon C.O."/>
            <person name="Chun B.H."/>
        </authorList>
    </citation>
    <scope>NUCLEOTIDE SEQUENCE [LARGE SCALE GENOMIC DNA]</scope>
    <source>
        <strain evidence="6 7">IMCC 1097</strain>
    </source>
</reference>
<dbReference type="GO" id="GO:0008713">
    <property type="term" value="F:ADP-heptose-lipopolysaccharide heptosyltransferase activity"/>
    <property type="evidence" value="ECO:0007669"/>
    <property type="project" value="UniProtKB-EC"/>
</dbReference>
<evidence type="ECO:0000256" key="1">
    <source>
        <dbReference type="ARBA" id="ARBA00022676"/>
    </source>
</evidence>
<evidence type="ECO:0000256" key="2">
    <source>
        <dbReference type="ARBA" id="ARBA00022679"/>
    </source>
</evidence>
<comment type="catalytic activity">
    <reaction evidence="5">
        <text>an L-alpha-D-Hep-(1-&gt;5)-[alpha-Kdo-(2-&gt;4)]-alpha-Kdo-(2-&gt;6)-lipid A + ADP-L-glycero-beta-D-manno-heptose = an L-alpha-D-Hep-(1-&gt;3)-L-alpha-D-Hep-(1-&gt;5)-[alpha-Kdo-(2-&gt;4)]-alpha-Kdo-(2-&gt;6)-lipid A + ADP + H(+)</text>
        <dbReference type="Rhea" id="RHEA:74071"/>
        <dbReference type="ChEBI" id="CHEBI:15378"/>
        <dbReference type="ChEBI" id="CHEBI:61506"/>
        <dbReference type="ChEBI" id="CHEBI:193068"/>
        <dbReference type="ChEBI" id="CHEBI:193069"/>
        <dbReference type="ChEBI" id="CHEBI:456216"/>
        <dbReference type="EC" id="2.4.99.24"/>
    </reaction>
</comment>
<dbReference type="SUPFAM" id="SSF53756">
    <property type="entry name" value="UDP-Glycosyltransferase/glycogen phosphorylase"/>
    <property type="match status" value="1"/>
</dbReference>
<keyword evidence="1" id="KW-0328">Glycosyltransferase</keyword>
<evidence type="ECO:0000313" key="6">
    <source>
        <dbReference type="EMBL" id="QGG79095.1"/>
    </source>
</evidence>
<evidence type="ECO:0000256" key="5">
    <source>
        <dbReference type="ARBA" id="ARBA00047503"/>
    </source>
</evidence>
<accession>A0A5Q2QDJ9</accession>
<keyword evidence="7" id="KW-1185">Reference proteome</keyword>